<dbReference type="InterPro" id="IPR052055">
    <property type="entry name" value="Hepadnavirus_pol/RT"/>
</dbReference>
<dbReference type="GO" id="GO:0015074">
    <property type="term" value="P:DNA integration"/>
    <property type="evidence" value="ECO:0007669"/>
    <property type="project" value="InterPro"/>
</dbReference>
<evidence type="ECO:0000313" key="6">
    <source>
        <dbReference type="Proteomes" id="UP000054107"/>
    </source>
</evidence>
<sequence length="821" mass="93394">MIQKNDYLLSIDLSDAFLHIALHPDSRRFLRLKWRSQVYQYSTAAFGLATIPFIFTKICRPILEWARSQGMRISAYLDDWILVAKTKEQALQQGKQVVEQLQKLGWIVNFKKSVLQPTQQLEHLGFSLNTKTMQASLPPKKLRDLRRSIKQILDHPQRQTPRVLHSITMRIQAATFAIFPARLYTRHLLYYKNQTVKSDKDWDLPVAMDQASLEELQWWYHNLKKWNGRSFLPTTPTETVYVDASNTGWGCSWKHQKASGYWTHEEASQSINWRELAAAFFALKTFQIPTNSTILIRTDNTTSLSYINNHGGTRSLPMLELATQVWNWCIQHNIMIQAQHIKEPMANPSACLPANQPNVGTLLDRPLRRQDNQVVTKVRVLATGSGRYPYGCIYDPMEHLDKAIHKPTLEPDLSRPTQDSTGETSSSLPSSTVLAERYLVPSSTTAGSYLTLDASPRHNSNDLSQDPSPSDSSELDALRVAIIRDQLLKVNLNEQAIEDLLAQKLAKTGTNRLYRKNQLRFLAWAQHHEVPLTSFSPSELVNFLADMRQQHDLQVTTLKTLRAAVVHLHEDPNSLREAPLVNSYLDSLFRQAAPPVSIHRDTVDMSPSIEYARSIPSRSGTQLKLLQQKLAFLLAMAAFLRPSDLARIPFSSCAVSESDGCLRFQVVAPKETRKKRRIIKPFTIHPHATDLELCPVQCFKILRDHPELQTRPANSQLFVNSNNINQPLSAGTLSSWLHRDFISLSTSESRVNIRSLASSRALDQGVPLDNIVTLGNWTTSDTFRDHYQRNQMARVDFTSTVLTAPTQDEFFDANDFFLSLD</sequence>
<dbReference type="Gene3D" id="1.10.150.130">
    <property type="match status" value="1"/>
</dbReference>
<dbReference type="InterPro" id="IPR000477">
    <property type="entry name" value="RT_dom"/>
</dbReference>
<dbReference type="PANTHER" id="PTHR33050:SF7">
    <property type="entry name" value="RIBONUCLEASE H"/>
    <property type="match status" value="1"/>
</dbReference>
<evidence type="ECO:0000256" key="1">
    <source>
        <dbReference type="ARBA" id="ARBA00023125"/>
    </source>
</evidence>
<evidence type="ECO:0000256" key="2">
    <source>
        <dbReference type="ARBA" id="ARBA00023172"/>
    </source>
</evidence>
<dbReference type="OrthoDB" id="5588333at2759"/>
<dbReference type="GO" id="GO:0006310">
    <property type="term" value="P:DNA recombination"/>
    <property type="evidence" value="ECO:0007669"/>
    <property type="project" value="UniProtKB-KW"/>
</dbReference>
<keyword evidence="1" id="KW-0238">DNA-binding</keyword>
<dbReference type="PANTHER" id="PTHR33050">
    <property type="entry name" value="REVERSE TRANSCRIPTASE DOMAIN-CONTAINING PROTEIN"/>
    <property type="match status" value="1"/>
</dbReference>
<accession>A0A0B7NFQ6</accession>
<dbReference type="InterPro" id="IPR043128">
    <property type="entry name" value="Rev_trsase/Diguanyl_cyclase"/>
</dbReference>
<dbReference type="SUPFAM" id="SSF56349">
    <property type="entry name" value="DNA breaking-rejoining enzymes"/>
    <property type="match status" value="1"/>
</dbReference>
<dbReference type="AlphaFoldDB" id="A0A0B7NFQ6"/>
<organism evidence="5 6">
    <name type="scientific">Parasitella parasitica</name>
    <dbReference type="NCBI Taxonomy" id="35722"/>
    <lineage>
        <taxon>Eukaryota</taxon>
        <taxon>Fungi</taxon>
        <taxon>Fungi incertae sedis</taxon>
        <taxon>Mucoromycota</taxon>
        <taxon>Mucoromycotina</taxon>
        <taxon>Mucoromycetes</taxon>
        <taxon>Mucorales</taxon>
        <taxon>Mucorineae</taxon>
        <taxon>Mucoraceae</taxon>
        <taxon>Parasitella</taxon>
    </lineage>
</organism>
<dbReference type="CDD" id="cd03714">
    <property type="entry name" value="RT_DIRS1"/>
    <property type="match status" value="1"/>
</dbReference>
<evidence type="ECO:0000259" key="4">
    <source>
        <dbReference type="PROSITE" id="PS50878"/>
    </source>
</evidence>
<dbReference type="EMBL" id="LN732953">
    <property type="protein sequence ID" value="CEP16247.1"/>
    <property type="molecule type" value="Genomic_DNA"/>
</dbReference>
<feature type="region of interest" description="Disordered" evidence="3">
    <location>
        <begin position="409"/>
        <end position="433"/>
    </location>
</feature>
<reference evidence="5 6" key="1">
    <citation type="submission" date="2014-09" db="EMBL/GenBank/DDBJ databases">
        <authorList>
            <person name="Ellenberger Sabrina"/>
        </authorList>
    </citation>
    <scope>NUCLEOTIDE SEQUENCE [LARGE SCALE GENOMIC DNA]</scope>
    <source>
        <strain evidence="5 6">CBS 412.66</strain>
    </source>
</reference>
<dbReference type="InterPro" id="IPR043502">
    <property type="entry name" value="DNA/RNA_pol_sf"/>
</dbReference>
<protein>
    <recommendedName>
        <fullName evidence="4">Reverse transcriptase domain-containing protein</fullName>
    </recommendedName>
</protein>
<dbReference type="Gene3D" id="3.30.70.270">
    <property type="match status" value="1"/>
</dbReference>
<dbReference type="CDD" id="cd09275">
    <property type="entry name" value="RNase_HI_RT_DIRS1"/>
    <property type="match status" value="1"/>
</dbReference>
<dbReference type="Gene3D" id="1.10.443.10">
    <property type="entry name" value="Intergrase catalytic core"/>
    <property type="match status" value="1"/>
</dbReference>
<evidence type="ECO:0000313" key="5">
    <source>
        <dbReference type="EMBL" id="CEP16247.1"/>
    </source>
</evidence>
<dbReference type="InterPro" id="IPR010998">
    <property type="entry name" value="Integrase_recombinase_N"/>
</dbReference>
<dbReference type="STRING" id="35722.A0A0B7NFQ6"/>
<dbReference type="SUPFAM" id="SSF47823">
    <property type="entry name" value="lambda integrase-like, N-terminal domain"/>
    <property type="match status" value="1"/>
</dbReference>
<dbReference type="Proteomes" id="UP000054107">
    <property type="component" value="Unassembled WGS sequence"/>
</dbReference>
<proteinExistence type="predicted"/>
<dbReference type="GO" id="GO:0003677">
    <property type="term" value="F:DNA binding"/>
    <property type="evidence" value="ECO:0007669"/>
    <property type="project" value="UniProtKB-KW"/>
</dbReference>
<gene>
    <name evidence="5" type="primary">PARPA_10499.1 scaffold 40716</name>
</gene>
<evidence type="ECO:0000256" key="3">
    <source>
        <dbReference type="SAM" id="MobiDB-lite"/>
    </source>
</evidence>
<keyword evidence="6" id="KW-1185">Reference proteome</keyword>
<dbReference type="SUPFAM" id="SSF56672">
    <property type="entry name" value="DNA/RNA polymerases"/>
    <property type="match status" value="1"/>
</dbReference>
<dbReference type="Gene3D" id="3.10.10.10">
    <property type="entry name" value="HIV Type 1 Reverse Transcriptase, subunit A, domain 1"/>
    <property type="match status" value="1"/>
</dbReference>
<dbReference type="InterPro" id="IPR011010">
    <property type="entry name" value="DNA_brk_join_enz"/>
</dbReference>
<feature type="compositionally biased region" description="Low complexity" evidence="3">
    <location>
        <begin position="461"/>
        <end position="472"/>
    </location>
</feature>
<dbReference type="Pfam" id="PF00078">
    <property type="entry name" value="RVT_1"/>
    <property type="match status" value="1"/>
</dbReference>
<dbReference type="InterPro" id="IPR013762">
    <property type="entry name" value="Integrase-like_cat_sf"/>
</dbReference>
<dbReference type="PROSITE" id="PS50878">
    <property type="entry name" value="RT_POL"/>
    <property type="match status" value="1"/>
</dbReference>
<name>A0A0B7NFQ6_9FUNG</name>
<feature type="compositionally biased region" description="Low complexity" evidence="3">
    <location>
        <begin position="420"/>
        <end position="432"/>
    </location>
</feature>
<keyword evidence="2" id="KW-0233">DNA recombination</keyword>
<feature type="region of interest" description="Disordered" evidence="3">
    <location>
        <begin position="449"/>
        <end position="472"/>
    </location>
</feature>
<feature type="domain" description="Reverse transcriptase" evidence="4">
    <location>
        <begin position="1"/>
        <end position="128"/>
    </location>
</feature>